<feature type="domain" description="Putative auto-transporter adhesin head GIN" evidence="1">
    <location>
        <begin position="25"/>
        <end position="204"/>
    </location>
</feature>
<dbReference type="EMBL" id="JAVDVI010000021">
    <property type="protein sequence ID" value="MDR6969475.1"/>
    <property type="molecule type" value="Genomic_DNA"/>
</dbReference>
<dbReference type="RefSeq" id="WP_310028583.1">
    <property type="nucleotide sequence ID" value="NZ_JAVDVI010000021.1"/>
</dbReference>
<dbReference type="InterPro" id="IPR021255">
    <property type="entry name" value="DUF2807"/>
</dbReference>
<dbReference type="Gene3D" id="2.160.20.120">
    <property type="match status" value="1"/>
</dbReference>
<evidence type="ECO:0000313" key="3">
    <source>
        <dbReference type="Proteomes" id="UP001255185"/>
    </source>
</evidence>
<comment type="caution">
    <text evidence="2">The sequence shown here is derived from an EMBL/GenBank/DDBJ whole genome shotgun (WGS) entry which is preliminary data.</text>
</comment>
<evidence type="ECO:0000259" key="1">
    <source>
        <dbReference type="Pfam" id="PF10988"/>
    </source>
</evidence>
<protein>
    <recommendedName>
        <fullName evidence="1">Putative auto-transporter adhesin head GIN domain-containing protein</fullName>
    </recommendedName>
</protein>
<accession>A0ABU1TUF1</accession>
<dbReference type="Pfam" id="PF10988">
    <property type="entry name" value="DUF2807"/>
    <property type="match status" value="1"/>
</dbReference>
<proteinExistence type="predicted"/>
<organism evidence="2 3">
    <name type="scientific">Flavobacterium arsenatis</name>
    <dbReference type="NCBI Taxonomy" id="1484332"/>
    <lineage>
        <taxon>Bacteria</taxon>
        <taxon>Pseudomonadati</taxon>
        <taxon>Bacteroidota</taxon>
        <taxon>Flavobacteriia</taxon>
        <taxon>Flavobacteriales</taxon>
        <taxon>Flavobacteriaceae</taxon>
        <taxon>Flavobacterium</taxon>
    </lineage>
</organism>
<sequence>MKKLTIIMLLISSLGFSQVTKKLGEFDAINVFDRISVELIPSSENKIEIKGDRSGEVEIVNNNGKLKIRMKLKKLLDGEEVSAKLYYTKLESIDASEGSYVIGDDVIKQSSIKVNAKEGSEIRLNIDVQKAELRAVTGGILQMKGAATNQDASIGTGGILRANGLETSQTTVKITTGGEADVRATELVDAKVRAGGTITVFGSPKQINKKVTLGGSINESKR</sequence>
<gene>
    <name evidence="2" type="ORF">J2X31_003506</name>
</gene>
<reference evidence="2 3" key="1">
    <citation type="submission" date="2023-07" db="EMBL/GenBank/DDBJ databases">
        <title>Sorghum-associated microbial communities from plants grown in Nebraska, USA.</title>
        <authorList>
            <person name="Schachtman D."/>
        </authorList>
    </citation>
    <scope>NUCLEOTIDE SEQUENCE [LARGE SCALE GENOMIC DNA]</scope>
    <source>
        <strain evidence="2 3">3773</strain>
    </source>
</reference>
<keyword evidence="3" id="KW-1185">Reference proteome</keyword>
<name>A0ABU1TUF1_9FLAO</name>
<evidence type="ECO:0000313" key="2">
    <source>
        <dbReference type="EMBL" id="MDR6969475.1"/>
    </source>
</evidence>
<dbReference type="Proteomes" id="UP001255185">
    <property type="component" value="Unassembled WGS sequence"/>
</dbReference>